<keyword evidence="2" id="KW-1185">Reference proteome</keyword>
<gene>
    <name evidence="1" type="ORF">EPI10_018749</name>
</gene>
<dbReference type="AlphaFoldDB" id="A0A5B6UG42"/>
<name>A0A5B6UG42_9ROSI</name>
<dbReference type="Proteomes" id="UP000325315">
    <property type="component" value="Unassembled WGS sequence"/>
</dbReference>
<dbReference type="EMBL" id="SMMG02000012">
    <property type="protein sequence ID" value="KAA3455756.1"/>
    <property type="molecule type" value="Genomic_DNA"/>
</dbReference>
<reference evidence="2" key="1">
    <citation type="journal article" date="2019" name="Plant Biotechnol. J.">
        <title>Genome sequencing of the Australian wild diploid species Gossypium australe highlights disease resistance and delayed gland morphogenesis.</title>
        <authorList>
            <person name="Cai Y."/>
            <person name="Cai X."/>
            <person name="Wang Q."/>
            <person name="Wang P."/>
            <person name="Zhang Y."/>
            <person name="Cai C."/>
            <person name="Xu Y."/>
            <person name="Wang K."/>
            <person name="Zhou Z."/>
            <person name="Wang C."/>
            <person name="Geng S."/>
            <person name="Li B."/>
            <person name="Dong Q."/>
            <person name="Hou Y."/>
            <person name="Wang H."/>
            <person name="Ai P."/>
            <person name="Liu Z."/>
            <person name="Yi F."/>
            <person name="Sun M."/>
            <person name="An G."/>
            <person name="Cheng J."/>
            <person name="Zhang Y."/>
            <person name="Shi Q."/>
            <person name="Xie Y."/>
            <person name="Shi X."/>
            <person name="Chang Y."/>
            <person name="Huang F."/>
            <person name="Chen Y."/>
            <person name="Hong S."/>
            <person name="Mi L."/>
            <person name="Sun Q."/>
            <person name="Zhang L."/>
            <person name="Zhou B."/>
            <person name="Peng R."/>
            <person name="Zhang X."/>
            <person name="Liu F."/>
        </authorList>
    </citation>
    <scope>NUCLEOTIDE SEQUENCE [LARGE SCALE GENOMIC DNA]</scope>
    <source>
        <strain evidence="2">cv. PA1801</strain>
    </source>
</reference>
<keyword evidence="1" id="KW-0808">Transferase</keyword>
<dbReference type="OrthoDB" id="1417698at2759"/>
<sequence length="199" mass="22878">MVQQYVQFGRLQNEDLNAHLANFLEIYDTFMINGIANDAIRLRLFLFSLRNKAKQWLNSLPQGILHSYTETNPKEQAHPITLWSGEVLIEPKKKLNLKVIEKNDGVEESKKEHKLVVREYKPPISYPEKVKKDHMNEQYGRPFLATARTIIDVGNGELVLRVGDEEVNLQAHDVVRVSSEQDDTHYSAHVSNHAAQHSL</sequence>
<protein>
    <submittedName>
        <fullName evidence="1">Protein kinase 2B, chloroplastic-like</fullName>
    </submittedName>
</protein>
<organism evidence="1 2">
    <name type="scientific">Gossypium australe</name>
    <dbReference type="NCBI Taxonomy" id="47621"/>
    <lineage>
        <taxon>Eukaryota</taxon>
        <taxon>Viridiplantae</taxon>
        <taxon>Streptophyta</taxon>
        <taxon>Embryophyta</taxon>
        <taxon>Tracheophyta</taxon>
        <taxon>Spermatophyta</taxon>
        <taxon>Magnoliopsida</taxon>
        <taxon>eudicotyledons</taxon>
        <taxon>Gunneridae</taxon>
        <taxon>Pentapetalae</taxon>
        <taxon>rosids</taxon>
        <taxon>malvids</taxon>
        <taxon>Malvales</taxon>
        <taxon>Malvaceae</taxon>
        <taxon>Malvoideae</taxon>
        <taxon>Gossypium</taxon>
    </lineage>
</organism>
<evidence type="ECO:0000313" key="2">
    <source>
        <dbReference type="Proteomes" id="UP000325315"/>
    </source>
</evidence>
<evidence type="ECO:0000313" key="1">
    <source>
        <dbReference type="EMBL" id="KAA3455756.1"/>
    </source>
</evidence>
<proteinExistence type="predicted"/>
<accession>A0A5B6UG42</accession>
<keyword evidence="1" id="KW-0418">Kinase</keyword>
<dbReference type="GO" id="GO:0016301">
    <property type="term" value="F:kinase activity"/>
    <property type="evidence" value="ECO:0007669"/>
    <property type="project" value="UniProtKB-KW"/>
</dbReference>
<comment type="caution">
    <text evidence="1">The sequence shown here is derived from an EMBL/GenBank/DDBJ whole genome shotgun (WGS) entry which is preliminary data.</text>
</comment>